<gene>
    <name evidence="1" type="ORF">LCGC14_0398890</name>
</gene>
<name>A0A0F9W699_9ZZZZ</name>
<reference evidence="1" key="1">
    <citation type="journal article" date="2015" name="Nature">
        <title>Complex archaea that bridge the gap between prokaryotes and eukaryotes.</title>
        <authorList>
            <person name="Spang A."/>
            <person name="Saw J.H."/>
            <person name="Jorgensen S.L."/>
            <person name="Zaremba-Niedzwiedzka K."/>
            <person name="Martijn J."/>
            <person name="Lind A.E."/>
            <person name="van Eijk R."/>
            <person name="Schleper C."/>
            <person name="Guy L."/>
            <person name="Ettema T.J."/>
        </authorList>
    </citation>
    <scope>NUCLEOTIDE SEQUENCE</scope>
</reference>
<sequence length="37" mass="4565">MKHIEITKEEHQHYLDEIAYCDMLRHWMEGEVNNGTY</sequence>
<dbReference type="AlphaFoldDB" id="A0A0F9W699"/>
<organism evidence="1">
    <name type="scientific">marine sediment metagenome</name>
    <dbReference type="NCBI Taxonomy" id="412755"/>
    <lineage>
        <taxon>unclassified sequences</taxon>
        <taxon>metagenomes</taxon>
        <taxon>ecological metagenomes</taxon>
    </lineage>
</organism>
<dbReference type="EMBL" id="LAZR01000341">
    <property type="protein sequence ID" value="KKN73573.1"/>
    <property type="molecule type" value="Genomic_DNA"/>
</dbReference>
<protein>
    <submittedName>
        <fullName evidence="1">Uncharacterized protein</fullName>
    </submittedName>
</protein>
<accession>A0A0F9W699</accession>
<proteinExistence type="predicted"/>
<comment type="caution">
    <text evidence="1">The sequence shown here is derived from an EMBL/GenBank/DDBJ whole genome shotgun (WGS) entry which is preliminary data.</text>
</comment>
<evidence type="ECO:0000313" key="1">
    <source>
        <dbReference type="EMBL" id="KKN73573.1"/>
    </source>
</evidence>